<evidence type="ECO:0000313" key="2">
    <source>
        <dbReference type="Proteomes" id="UP001378592"/>
    </source>
</evidence>
<evidence type="ECO:0000313" key="1">
    <source>
        <dbReference type="EMBL" id="KAK7870068.1"/>
    </source>
</evidence>
<gene>
    <name evidence="1" type="ORF">R5R35_012018</name>
</gene>
<reference evidence="1 2" key="1">
    <citation type="submission" date="2024-03" db="EMBL/GenBank/DDBJ databases">
        <title>The genome assembly and annotation of the cricket Gryllus longicercus Weissman &amp; Gray.</title>
        <authorList>
            <person name="Szrajer S."/>
            <person name="Gray D."/>
            <person name="Ylla G."/>
        </authorList>
    </citation>
    <scope>NUCLEOTIDE SEQUENCE [LARGE SCALE GENOMIC DNA]</scope>
    <source>
        <strain evidence="1">DAG 2021-001</strain>
        <tissue evidence="1">Whole body minus gut</tissue>
    </source>
</reference>
<keyword evidence="2" id="KW-1185">Reference proteome</keyword>
<dbReference type="EMBL" id="JAZDUA010000065">
    <property type="protein sequence ID" value="KAK7870068.1"/>
    <property type="molecule type" value="Genomic_DNA"/>
</dbReference>
<sequence>MARQLRMMAFEDDSSDDRYYLPVRRPRWVRERMVWFSNYDDRDFVTKFCLSKASALFLLERIEADLEYTSVRIASVSPMGQLLTTLRFYATPANHELLYGS</sequence>
<organism evidence="1 2">
    <name type="scientific">Gryllus longicercus</name>
    <dbReference type="NCBI Taxonomy" id="2509291"/>
    <lineage>
        <taxon>Eukaryota</taxon>
        <taxon>Metazoa</taxon>
        <taxon>Ecdysozoa</taxon>
        <taxon>Arthropoda</taxon>
        <taxon>Hexapoda</taxon>
        <taxon>Insecta</taxon>
        <taxon>Pterygota</taxon>
        <taxon>Neoptera</taxon>
        <taxon>Polyneoptera</taxon>
        <taxon>Orthoptera</taxon>
        <taxon>Ensifera</taxon>
        <taxon>Gryllidea</taxon>
        <taxon>Grylloidea</taxon>
        <taxon>Gryllidae</taxon>
        <taxon>Gryllinae</taxon>
        <taxon>Gryllus</taxon>
    </lineage>
</organism>
<accession>A0AAN9VTN0</accession>
<name>A0AAN9VTN0_9ORTH</name>
<comment type="caution">
    <text evidence="1">The sequence shown here is derived from an EMBL/GenBank/DDBJ whole genome shotgun (WGS) entry which is preliminary data.</text>
</comment>
<dbReference type="Proteomes" id="UP001378592">
    <property type="component" value="Unassembled WGS sequence"/>
</dbReference>
<protein>
    <submittedName>
        <fullName evidence="1">Uncharacterized protein</fullName>
    </submittedName>
</protein>
<dbReference type="AlphaFoldDB" id="A0AAN9VTN0"/>
<proteinExistence type="predicted"/>